<keyword evidence="2" id="KW-1185">Reference proteome</keyword>
<dbReference type="OrthoDB" id="5917859at2759"/>
<comment type="caution">
    <text evidence="1">The sequence shown here is derived from an EMBL/GenBank/DDBJ whole genome shotgun (WGS) entry which is preliminary data.</text>
</comment>
<sequence length="89" mass="10059">MVNNDKYGFFYELADMPYDCCTYLTNTRTQSSPDGSVVRAAERVKSSFYTSAPTRGLEVVQTLFIFWSAKRFIPLGYTTDIVPSTSGNY</sequence>
<dbReference type="Proteomes" id="UP000024635">
    <property type="component" value="Unassembled WGS sequence"/>
</dbReference>
<dbReference type="EMBL" id="JARK01001346">
    <property type="protein sequence ID" value="EYC26704.1"/>
    <property type="molecule type" value="Genomic_DNA"/>
</dbReference>
<evidence type="ECO:0000313" key="2">
    <source>
        <dbReference type="Proteomes" id="UP000024635"/>
    </source>
</evidence>
<evidence type="ECO:0000313" key="1">
    <source>
        <dbReference type="EMBL" id="EYC26704.1"/>
    </source>
</evidence>
<protein>
    <submittedName>
        <fullName evidence="1">Uncharacterized protein</fullName>
    </submittedName>
</protein>
<accession>A0A016VGF6</accession>
<name>A0A016VGF6_9BILA</name>
<reference evidence="2" key="1">
    <citation type="journal article" date="2015" name="Nat. Genet.">
        <title>The genome and transcriptome of the zoonotic hookworm Ancylostoma ceylanicum identify infection-specific gene families.</title>
        <authorList>
            <person name="Schwarz E.M."/>
            <person name="Hu Y."/>
            <person name="Antoshechkin I."/>
            <person name="Miller M.M."/>
            <person name="Sternberg P.W."/>
            <person name="Aroian R.V."/>
        </authorList>
    </citation>
    <scope>NUCLEOTIDE SEQUENCE</scope>
    <source>
        <strain evidence="2">HY135</strain>
    </source>
</reference>
<proteinExistence type="predicted"/>
<gene>
    <name evidence="1" type="primary">Acey_s0010.g922</name>
    <name evidence="1" type="ORF">Y032_0010g922</name>
</gene>
<dbReference type="AlphaFoldDB" id="A0A016VGF6"/>
<organism evidence="1 2">
    <name type="scientific">Ancylostoma ceylanicum</name>
    <dbReference type="NCBI Taxonomy" id="53326"/>
    <lineage>
        <taxon>Eukaryota</taxon>
        <taxon>Metazoa</taxon>
        <taxon>Ecdysozoa</taxon>
        <taxon>Nematoda</taxon>
        <taxon>Chromadorea</taxon>
        <taxon>Rhabditida</taxon>
        <taxon>Rhabditina</taxon>
        <taxon>Rhabditomorpha</taxon>
        <taxon>Strongyloidea</taxon>
        <taxon>Ancylostomatidae</taxon>
        <taxon>Ancylostomatinae</taxon>
        <taxon>Ancylostoma</taxon>
    </lineage>
</organism>